<dbReference type="EMBL" id="CP000471">
    <property type="protein sequence ID" value="ABK43686.1"/>
    <property type="molecule type" value="Genomic_DNA"/>
</dbReference>
<dbReference type="RefSeq" id="WP_011712841.1">
    <property type="nucleotide sequence ID" value="NC_008576.1"/>
</dbReference>
<dbReference type="eggNOG" id="COG0726">
    <property type="taxonomic scope" value="Bacteria"/>
</dbReference>
<dbReference type="OrthoDB" id="9784220at2"/>
<evidence type="ECO:0000313" key="1">
    <source>
        <dbReference type="EMBL" id="ABK43686.1"/>
    </source>
</evidence>
<dbReference type="GO" id="GO:0005975">
    <property type="term" value="P:carbohydrate metabolic process"/>
    <property type="evidence" value="ECO:0007669"/>
    <property type="project" value="InterPro"/>
</dbReference>
<dbReference type="AlphaFoldDB" id="A0L6U3"/>
<proteinExistence type="predicted"/>
<dbReference type="KEGG" id="mgm:Mmc1_1175"/>
<evidence type="ECO:0000313" key="2">
    <source>
        <dbReference type="Proteomes" id="UP000002586"/>
    </source>
</evidence>
<dbReference type="STRING" id="156889.Mmc1_1175"/>
<keyword evidence="2" id="KW-1185">Reference proteome</keyword>
<dbReference type="Proteomes" id="UP000002586">
    <property type="component" value="Chromosome"/>
</dbReference>
<dbReference type="InterPro" id="IPR011330">
    <property type="entry name" value="Glyco_hydro/deAcase_b/a-brl"/>
</dbReference>
<accession>A0L6U3</accession>
<dbReference type="SUPFAM" id="SSF88713">
    <property type="entry name" value="Glycoside hydrolase/deacetylase"/>
    <property type="match status" value="1"/>
</dbReference>
<reference evidence="1 2" key="2">
    <citation type="journal article" date="2012" name="Int. J. Syst. Evol. Microbiol.">
        <title>Magnetococcus marinus gen. nov., sp. nov., a marine, magnetotactic bacterium that represents a novel lineage (Magnetococcaceae fam. nov.; Magnetococcales ord. nov.) at the base of the Alphaproteobacteria.</title>
        <authorList>
            <person name="Bazylinski D.A."/>
            <person name="Williams T.J."/>
            <person name="Lefevre C.T."/>
            <person name="Berg R.J."/>
            <person name="Zhang C.L."/>
            <person name="Bowser S.S."/>
            <person name="Dean A.J."/>
            <person name="Beveridge T.J."/>
        </authorList>
    </citation>
    <scope>NUCLEOTIDE SEQUENCE [LARGE SCALE GENOMIC DNA]</scope>
    <source>
        <strain evidence="2">ATCC BAA-1437 / JCM 17883 / MC-1</strain>
    </source>
</reference>
<reference evidence="2" key="1">
    <citation type="journal article" date="2009" name="Appl. Environ. Microbiol.">
        <title>Complete genome sequence of the chemolithoautotrophic marine magnetotactic coccus strain MC-1.</title>
        <authorList>
            <person name="Schubbe S."/>
            <person name="Williams T.J."/>
            <person name="Xie G."/>
            <person name="Kiss H.E."/>
            <person name="Brettin T.S."/>
            <person name="Martinez D."/>
            <person name="Ross C.A."/>
            <person name="Schuler D."/>
            <person name="Cox B.L."/>
            <person name="Nealson K.H."/>
            <person name="Bazylinski D.A."/>
        </authorList>
    </citation>
    <scope>NUCLEOTIDE SEQUENCE [LARGE SCALE GENOMIC DNA]</scope>
    <source>
        <strain evidence="2">ATCC BAA-1437 / JCM 17883 / MC-1</strain>
    </source>
</reference>
<name>A0L6U3_MAGMM</name>
<sequence length="329" mass="37358">MIDLNLSVDVEFTINGCFTQPQHYRPLGVASLQRVDEGVSHGLGFILDTLERYQLKGTFFCEMFQSHYFGDAPMQGVMQEIVARGHDVQLHLHPAWRIFRHSDWLQRLTAGGTPSDAMHGLGEVQAIQLLEEGMACFKRVMGYAPLAFRGGSLHVDETLYRVVAQLGIPMASCQGYGFFAPGDVALRRLHGLHDMFGLREVPVTTYTVHGLGGRRWYKALTVTGTPAFLFWKLLRQGVMQQSGPLVVLTHASEFSTMQRDPERPRFVPHRGNQSRFERLCRFLDRNRAHIRTSTFSQGLELWSAQPSPPLRVGMSDLLLRHLFNHFQRP</sequence>
<gene>
    <name evidence="1" type="ordered locus">Mmc1_1175</name>
</gene>
<dbReference type="Gene3D" id="3.20.20.370">
    <property type="entry name" value="Glycoside hydrolase/deacetylase"/>
    <property type="match status" value="1"/>
</dbReference>
<dbReference type="HOGENOM" id="CLU_844128_0_0_5"/>
<protein>
    <submittedName>
        <fullName evidence="1">Polysaccharide deacetylase</fullName>
    </submittedName>
</protein>
<dbReference type="CDD" id="cd10933">
    <property type="entry name" value="CE4_u9"/>
    <property type="match status" value="1"/>
</dbReference>
<organism evidence="1 2">
    <name type="scientific">Magnetococcus marinus (strain ATCC BAA-1437 / JCM 17883 / MC-1)</name>
    <dbReference type="NCBI Taxonomy" id="156889"/>
    <lineage>
        <taxon>Bacteria</taxon>
        <taxon>Pseudomonadati</taxon>
        <taxon>Pseudomonadota</taxon>
        <taxon>Magnetococcia</taxon>
        <taxon>Magnetococcales</taxon>
        <taxon>Magnetococcaceae</taxon>
        <taxon>Magnetococcus</taxon>
    </lineage>
</organism>